<dbReference type="GO" id="GO:0009536">
    <property type="term" value="C:plastid"/>
    <property type="evidence" value="ECO:0007669"/>
    <property type="project" value="TreeGrafter"/>
</dbReference>
<gene>
    <name evidence="2" type="ORF">HYH03_017267</name>
</gene>
<accession>A0A835XI84</accession>
<dbReference type="GO" id="GO:0061504">
    <property type="term" value="P:cyclic threonylcarbamoyladenosine biosynthetic process"/>
    <property type="evidence" value="ECO:0007669"/>
    <property type="project" value="TreeGrafter"/>
</dbReference>
<dbReference type="InterPro" id="IPR035985">
    <property type="entry name" value="Ubiquitin-activating_enz"/>
</dbReference>
<dbReference type="OrthoDB" id="10265862at2759"/>
<dbReference type="PANTHER" id="PTHR43267">
    <property type="entry name" value="TRNA THREONYLCARBAMOYLADENOSINE DEHYDRATASE"/>
    <property type="match status" value="1"/>
</dbReference>
<keyword evidence="3" id="KW-1185">Reference proteome</keyword>
<dbReference type="Proteomes" id="UP000612055">
    <property type="component" value="Unassembled WGS sequence"/>
</dbReference>
<organism evidence="2 3">
    <name type="scientific">Edaphochlamys debaryana</name>
    <dbReference type="NCBI Taxonomy" id="47281"/>
    <lineage>
        <taxon>Eukaryota</taxon>
        <taxon>Viridiplantae</taxon>
        <taxon>Chlorophyta</taxon>
        <taxon>core chlorophytes</taxon>
        <taxon>Chlorophyceae</taxon>
        <taxon>CS clade</taxon>
        <taxon>Chlamydomonadales</taxon>
        <taxon>Chlamydomonadales incertae sedis</taxon>
        <taxon>Edaphochlamys</taxon>
    </lineage>
</organism>
<evidence type="ECO:0000313" key="2">
    <source>
        <dbReference type="EMBL" id="KAG2483870.1"/>
    </source>
</evidence>
<dbReference type="GO" id="GO:0061503">
    <property type="term" value="F:tRNA threonylcarbamoyladenosine dehydratase"/>
    <property type="evidence" value="ECO:0007669"/>
    <property type="project" value="TreeGrafter"/>
</dbReference>
<dbReference type="SUPFAM" id="SSF69572">
    <property type="entry name" value="Activating enzymes of the ubiquitin-like proteins"/>
    <property type="match status" value="1"/>
</dbReference>
<dbReference type="AlphaFoldDB" id="A0A835XI84"/>
<dbReference type="Gene3D" id="3.40.50.720">
    <property type="entry name" value="NAD(P)-binding Rossmann-like Domain"/>
    <property type="match status" value="1"/>
</dbReference>
<protein>
    <recommendedName>
        <fullName evidence="1">THIF-type NAD/FAD binding fold domain-containing protein</fullName>
    </recommendedName>
</protein>
<dbReference type="CDD" id="cd00755">
    <property type="entry name" value="YgdL_like"/>
    <property type="match status" value="1"/>
</dbReference>
<evidence type="ECO:0000313" key="3">
    <source>
        <dbReference type="Proteomes" id="UP000612055"/>
    </source>
</evidence>
<evidence type="ECO:0000259" key="1">
    <source>
        <dbReference type="Pfam" id="PF00899"/>
    </source>
</evidence>
<dbReference type="InterPro" id="IPR045886">
    <property type="entry name" value="ThiF/MoeB/HesA"/>
</dbReference>
<dbReference type="FunFam" id="3.40.50.720:FF:000449">
    <property type="entry name" value="Ubiquitin-activating enzyme (E1), putative"/>
    <property type="match status" value="1"/>
</dbReference>
<dbReference type="InterPro" id="IPR000594">
    <property type="entry name" value="ThiF_NAD_FAD-bd"/>
</dbReference>
<comment type="caution">
    <text evidence="2">The sequence shown here is derived from an EMBL/GenBank/DDBJ whole genome shotgun (WGS) entry which is preliminary data.</text>
</comment>
<reference evidence="2" key="1">
    <citation type="journal article" date="2020" name="bioRxiv">
        <title>Comparative genomics of Chlamydomonas.</title>
        <authorList>
            <person name="Craig R.J."/>
            <person name="Hasan A.R."/>
            <person name="Ness R.W."/>
            <person name="Keightley P.D."/>
        </authorList>
    </citation>
    <scope>NUCLEOTIDE SEQUENCE</scope>
    <source>
        <strain evidence="2">CCAP 11/70</strain>
    </source>
</reference>
<dbReference type="PANTHER" id="PTHR43267:SF2">
    <property type="entry name" value="TRNA THREONYLCARBAMOYLADENOSINE DEHYDRATASE 1-RELATED"/>
    <property type="match status" value="1"/>
</dbReference>
<feature type="domain" description="THIF-type NAD/FAD binding fold" evidence="1">
    <location>
        <begin position="12"/>
        <end position="259"/>
    </location>
</feature>
<name>A0A835XI84_9CHLO</name>
<dbReference type="Pfam" id="PF00899">
    <property type="entry name" value="ThiF"/>
    <property type="match status" value="1"/>
</dbReference>
<proteinExistence type="predicted"/>
<sequence>MQDEVLCEQLTRNVQFFGEDGQLAIAKAFVVVVGLGGVGSHAAHLLLRSGVGRLRLIDFDQVTLSSLNRHAVATRADVGTPKATALERHFRDIMPEANLEAVVEMYTADREEALLGGPLRPDFVIDAIDNIDTKVALVAACHRRGLPCLSVAGAGAKADPTRLKFVDVSESSIDPLARALRLKLRKDHGIPGGVPVLLSTEKPRCKLVALADMEAGNPLDYQIVPNFRVRTIPVLGTTPAIFGMAAAGYVLCALAGPQHVIHGEPIIRLTAVQYERALERLRDRERTRFGSDEGVGVDLDDVTYLLREAWRGFGARDDPVVAPGGDKGLMRATAHLTFTRWDATRPATADNLVLLSTAQADQHDELTTEKGAAAIEALRASEPALVARVEAVLDRVRRELFY</sequence>
<dbReference type="GO" id="GO:0008641">
    <property type="term" value="F:ubiquitin-like modifier activating enzyme activity"/>
    <property type="evidence" value="ECO:0007669"/>
    <property type="project" value="InterPro"/>
</dbReference>
<dbReference type="EMBL" id="JAEHOE010000163">
    <property type="protein sequence ID" value="KAG2483870.1"/>
    <property type="molecule type" value="Genomic_DNA"/>
</dbReference>